<reference evidence="1 2" key="1">
    <citation type="journal article" date="2009" name="Stand. Genomic Sci.">
        <title>Complete genome sequence of Pirellula staleyi type strain (ATCC 27377).</title>
        <authorList>
            <person name="Clum A."/>
            <person name="Tindall B.J."/>
            <person name="Sikorski J."/>
            <person name="Ivanova N."/>
            <person name="Mavrommatis K."/>
            <person name="Lucas S."/>
            <person name="Glavina del Rio T."/>
            <person name="Nolan M."/>
            <person name="Chen F."/>
            <person name="Tice H."/>
            <person name="Pitluck S."/>
            <person name="Cheng J.F."/>
            <person name="Chertkov O."/>
            <person name="Brettin T."/>
            <person name="Han C."/>
            <person name="Detter J.C."/>
            <person name="Kuske C."/>
            <person name="Bruce D."/>
            <person name="Goodwin L."/>
            <person name="Ovchinikova G."/>
            <person name="Pati A."/>
            <person name="Mikhailova N."/>
            <person name="Chen A."/>
            <person name="Palaniappan K."/>
            <person name="Land M."/>
            <person name="Hauser L."/>
            <person name="Chang Y.J."/>
            <person name="Jeffries C.D."/>
            <person name="Chain P."/>
            <person name="Rohde M."/>
            <person name="Goker M."/>
            <person name="Bristow J."/>
            <person name="Eisen J.A."/>
            <person name="Markowitz V."/>
            <person name="Hugenholtz P."/>
            <person name="Kyrpides N.C."/>
            <person name="Klenk H.P."/>
            <person name="Lapidus A."/>
        </authorList>
    </citation>
    <scope>NUCLEOTIDE SEQUENCE [LARGE SCALE GENOMIC DNA]</scope>
    <source>
        <strain evidence="2">ATCC 27377 / DSM 6068 / ICPB 4128</strain>
    </source>
</reference>
<dbReference type="EMBL" id="CP001848">
    <property type="protein sequence ID" value="ADB18012.1"/>
    <property type="molecule type" value="Genomic_DNA"/>
</dbReference>
<organism evidence="1 2">
    <name type="scientific">Pirellula staleyi (strain ATCC 27377 / DSM 6068 / ICPB 4128)</name>
    <name type="common">Pirella staleyi</name>
    <dbReference type="NCBI Taxonomy" id="530564"/>
    <lineage>
        <taxon>Bacteria</taxon>
        <taxon>Pseudomonadati</taxon>
        <taxon>Planctomycetota</taxon>
        <taxon>Planctomycetia</taxon>
        <taxon>Pirellulales</taxon>
        <taxon>Pirellulaceae</taxon>
        <taxon>Pirellula</taxon>
    </lineage>
</organism>
<dbReference type="CAZy" id="GT2">
    <property type="family name" value="Glycosyltransferase Family 2"/>
</dbReference>
<keyword evidence="2" id="KW-1185">Reference proteome</keyword>
<name>D2QXT5_PIRSD</name>
<evidence type="ECO:0000313" key="2">
    <source>
        <dbReference type="Proteomes" id="UP000001887"/>
    </source>
</evidence>
<dbReference type="HOGENOM" id="CLU_787218_0_0_0"/>
<dbReference type="InterPro" id="IPR029044">
    <property type="entry name" value="Nucleotide-diphossugar_trans"/>
</dbReference>
<protein>
    <submittedName>
        <fullName evidence="1">Glycosyl transferase family 2</fullName>
    </submittedName>
</protein>
<proteinExistence type="predicted"/>
<evidence type="ECO:0000313" key="1">
    <source>
        <dbReference type="EMBL" id="ADB18012.1"/>
    </source>
</evidence>
<dbReference type="STRING" id="530564.Psta_3348"/>
<sequence>MPRRALSDVSPRDTIYNVTMPIPFTVLIAVAGNQPLLARTLDSLAGCELPAGYTRTIVVENGPKSGIESVARCAARQLRVEYFYSAIPNKSNALNCALSEIRTGLVFLSDDDVRLAPQTLTSYADAAAQVSGKCYFGGPLETDIESGEIPQSLIQFLPRTARGMRLSYDRPTKLNRFFFLGPNWAAMAEDLIRINGFDSRFGPGAVTGSVGNETDAQRRLMDAGVRPCYVPQALAWHWVRENCLSDDWILHRAFRHGLEWGIVRGRLLQQRPLKRWLIRGLEVFDRIKAKLKRLQGDRIAQLEAAYRLAVWEGRHAGFKIAKQWDSLQRMPFPELSPMCDERSAAPMLDRAA</sequence>
<dbReference type="Proteomes" id="UP000001887">
    <property type="component" value="Chromosome"/>
</dbReference>
<gene>
    <name evidence="1" type="ordered locus">Psta_3348</name>
</gene>
<dbReference type="CDD" id="cd00761">
    <property type="entry name" value="Glyco_tranf_GTA_type"/>
    <property type="match status" value="1"/>
</dbReference>
<dbReference type="Pfam" id="PF13641">
    <property type="entry name" value="Glyco_tranf_2_3"/>
    <property type="match status" value="1"/>
</dbReference>
<dbReference type="Gene3D" id="3.90.550.10">
    <property type="entry name" value="Spore Coat Polysaccharide Biosynthesis Protein SpsA, Chain A"/>
    <property type="match status" value="1"/>
</dbReference>
<dbReference type="AlphaFoldDB" id="D2QXT5"/>
<dbReference type="eggNOG" id="COG1216">
    <property type="taxonomic scope" value="Bacteria"/>
</dbReference>
<dbReference type="GO" id="GO:0016740">
    <property type="term" value="F:transferase activity"/>
    <property type="evidence" value="ECO:0007669"/>
    <property type="project" value="UniProtKB-KW"/>
</dbReference>
<dbReference type="KEGG" id="psl:Psta_3348"/>
<keyword evidence="1" id="KW-0808">Transferase</keyword>
<accession>D2QXT5</accession>
<dbReference type="SUPFAM" id="SSF53448">
    <property type="entry name" value="Nucleotide-diphospho-sugar transferases"/>
    <property type="match status" value="1"/>
</dbReference>
<dbReference type="OrthoDB" id="153025at2"/>